<dbReference type="EMBL" id="KK915394">
    <property type="protein sequence ID" value="KDP22720.1"/>
    <property type="molecule type" value="Genomic_DNA"/>
</dbReference>
<accession>A0A067JRX2</accession>
<reference evidence="2 3" key="1">
    <citation type="journal article" date="2014" name="PLoS ONE">
        <title>Global Analysis of Gene Expression Profiles in Physic Nut (Jatropha curcas L.) Seedlings Exposed to Salt Stress.</title>
        <authorList>
            <person name="Zhang L."/>
            <person name="Zhang C."/>
            <person name="Wu P."/>
            <person name="Chen Y."/>
            <person name="Li M."/>
            <person name="Jiang H."/>
            <person name="Wu G."/>
        </authorList>
    </citation>
    <scope>NUCLEOTIDE SEQUENCE [LARGE SCALE GENOMIC DNA]</scope>
    <source>
        <strain evidence="3">cv. GZQX0401</strain>
        <tissue evidence="2">Young leaves</tissue>
    </source>
</reference>
<feature type="region of interest" description="Disordered" evidence="1">
    <location>
        <begin position="1"/>
        <end position="33"/>
    </location>
</feature>
<dbReference type="Proteomes" id="UP000027138">
    <property type="component" value="Unassembled WGS sequence"/>
</dbReference>
<evidence type="ECO:0000256" key="1">
    <source>
        <dbReference type="SAM" id="MobiDB-lite"/>
    </source>
</evidence>
<evidence type="ECO:0000313" key="2">
    <source>
        <dbReference type="EMBL" id="KDP22720.1"/>
    </source>
</evidence>
<evidence type="ECO:0000313" key="3">
    <source>
        <dbReference type="Proteomes" id="UP000027138"/>
    </source>
</evidence>
<keyword evidence="3" id="KW-1185">Reference proteome</keyword>
<sequence length="54" mass="5832">MANNPVEHPNMEDQGNNHGEASGQRMIHPPPTIDPHVAVALAQTYSQFTTVLAP</sequence>
<name>A0A067JRX2_JATCU</name>
<protein>
    <submittedName>
        <fullName evidence="2">Uncharacterized protein</fullName>
    </submittedName>
</protein>
<dbReference type="AlphaFoldDB" id="A0A067JRX2"/>
<organism evidence="2 3">
    <name type="scientific">Jatropha curcas</name>
    <name type="common">Barbados nut</name>
    <dbReference type="NCBI Taxonomy" id="180498"/>
    <lineage>
        <taxon>Eukaryota</taxon>
        <taxon>Viridiplantae</taxon>
        <taxon>Streptophyta</taxon>
        <taxon>Embryophyta</taxon>
        <taxon>Tracheophyta</taxon>
        <taxon>Spermatophyta</taxon>
        <taxon>Magnoliopsida</taxon>
        <taxon>eudicotyledons</taxon>
        <taxon>Gunneridae</taxon>
        <taxon>Pentapetalae</taxon>
        <taxon>rosids</taxon>
        <taxon>fabids</taxon>
        <taxon>Malpighiales</taxon>
        <taxon>Euphorbiaceae</taxon>
        <taxon>Crotonoideae</taxon>
        <taxon>Jatropheae</taxon>
        <taxon>Jatropha</taxon>
    </lineage>
</organism>
<gene>
    <name evidence="2" type="ORF">JCGZ_01822</name>
</gene>
<proteinExistence type="predicted"/>